<accession>A0A1R1X5P8</accession>
<proteinExistence type="predicted"/>
<protein>
    <submittedName>
        <fullName evidence="2">Uncharacterized protein</fullName>
    </submittedName>
</protein>
<keyword evidence="3" id="KW-1185">Reference proteome</keyword>
<dbReference type="EMBL" id="LSSM01006832">
    <property type="protein sequence ID" value="OMJ09965.1"/>
    <property type="molecule type" value="Genomic_DNA"/>
</dbReference>
<feature type="region of interest" description="Disordered" evidence="1">
    <location>
        <begin position="47"/>
        <end position="69"/>
    </location>
</feature>
<dbReference type="Proteomes" id="UP000187429">
    <property type="component" value="Unassembled WGS sequence"/>
</dbReference>
<reference evidence="3" key="1">
    <citation type="submission" date="2017-01" db="EMBL/GenBank/DDBJ databases">
        <authorList>
            <person name="Wang Y."/>
            <person name="White M."/>
            <person name="Kvist S."/>
            <person name="Moncalvo J.-M."/>
        </authorList>
    </citation>
    <scope>NUCLEOTIDE SEQUENCE [LARGE SCALE GENOMIC DNA]</scope>
    <source>
        <strain evidence="3">ID-206-W2</strain>
    </source>
</reference>
<organism evidence="2 3">
    <name type="scientific">Smittium culicis</name>
    <dbReference type="NCBI Taxonomy" id="133412"/>
    <lineage>
        <taxon>Eukaryota</taxon>
        <taxon>Fungi</taxon>
        <taxon>Fungi incertae sedis</taxon>
        <taxon>Zoopagomycota</taxon>
        <taxon>Kickxellomycotina</taxon>
        <taxon>Harpellomycetes</taxon>
        <taxon>Harpellales</taxon>
        <taxon>Legeriomycetaceae</taxon>
        <taxon>Smittium</taxon>
    </lineage>
</organism>
<evidence type="ECO:0000256" key="1">
    <source>
        <dbReference type="SAM" id="MobiDB-lite"/>
    </source>
</evidence>
<comment type="caution">
    <text evidence="2">The sequence shown here is derived from an EMBL/GenBank/DDBJ whole genome shotgun (WGS) entry which is preliminary data.</text>
</comment>
<evidence type="ECO:0000313" key="2">
    <source>
        <dbReference type="EMBL" id="OMJ09965.1"/>
    </source>
</evidence>
<dbReference type="AlphaFoldDB" id="A0A1R1X5P8"/>
<sequence>MVRAQQPLLLPALESDIPGYSKISSRTNHNDANYTYVEVSNLVPRSEGTVNTSSDHNPSNDCSPRSQSGKSLLSTLGPTIELNFKQLTAKICWLLAVTGLLIASGIHRIDDSLSRIEKIELHLVIVEPKEKWGGQAVEKPCLITSHTDSILCPVIAYKVYKEKVAFNPCPTTQKNNSEWTVNRLMRFIKDNKKPLSVVSITRYIHSICDLIRREPDTPIPKGREIGATLATNAGVSSEDIVSHAFWSNYTFFDTYYRLTRN</sequence>
<feature type="compositionally biased region" description="Polar residues" evidence="1">
    <location>
        <begin position="48"/>
        <end position="69"/>
    </location>
</feature>
<evidence type="ECO:0000313" key="3">
    <source>
        <dbReference type="Proteomes" id="UP000187429"/>
    </source>
</evidence>
<name>A0A1R1X5P8_9FUNG</name>
<dbReference type="OrthoDB" id="2400069at2759"/>
<gene>
    <name evidence="2" type="ORF">AYI69_g10433</name>
</gene>